<keyword evidence="1" id="KW-0812">Transmembrane</keyword>
<dbReference type="EMBL" id="JADWDC010000001">
    <property type="protein sequence ID" value="MCC0175438.1"/>
    <property type="molecule type" value="Genomic_DNA"/>
</dbReference>
<protein>
    <submittedName>
        <fullName evidence="2">Uncharacterized protein</fullName>
    </submittedName>
</protein>
<name>A0A964FFG1_9CYAN</name>
<organism evidence="2 3">
    <name type="scientific">Waterburya agarophytonicola KI4</name>
    <dbReference type="NCBI Taxonomy" id="2874699"/>
    <lineage>
        <taxon>Bacteria</taxon>
        <taxon>Bacillati</taxon>
        <taxon>Cyanobacteriota</taxon>
        <taxon>Cyanophyceae</taxon>
        <taxon>Pleurocapsales</taxon>
        <taxon>Hyellaceae</taxon>
        <taxon>Waterburya</taxon>
        <taxon>Waterburya agarophytonicola</taxon>
    </lineage>
</organism>
<accession>A0A964FFG1</accession>
<evidence type="ECO:0000313" key="2">
    <source>
        <dbReference type="EMBL" id="MCC0175438.1"/>
    </source>
</evidence>
<sequence>MTIVPRSYKRTRKYRPNIWFEKLMALVAVINLIIVGFDLSYVPLRDFWLSGQVTIGGIKSAYIKLDGVKLDLISEDVSRFITQYDAVKGIIPNRDTEEYLDKVAQLRAELTVNGVDTPVAQNLFGDIRRRSIEIVQTDAFSEANKTGNLERIKNRMRSHLPNKDNSAKTAFWQYWTVKNFQGKVTPELEFFDREIKPLFETNYYRVVGENGGYVDYFGFIDFPFGIFFAVEFLGRTWLISRRHINISWLDAMLWRWYDFFFFIPGWRWLRVIPVTVRLNQAQIINLNSIQKQLSQGLVAGIAEDITEVVIIRLINQIQSSIRNGDISRLLSQQTANPYVDINNTNETAEIIRILAKVIADRVLPAIQPEAESLLQYSVDKAIRESPAYRGIKLLPGGDRTIINLSNQLISQTYSAFSSTLQAALAEDEQFDRLLESLVSNLGSSLSNELQAQQSMNKIELLLIDLLEEIKINYVERLSQEDIEDILEQTRSLRNISHKSPEY</sequence>
<dbReference type="RefSeq" id="WP_229638438.1">
    <property type="nucleotide sequence ID" value="NZ_JADWDC010000001.1"/>
</dbReference>
<comment type="caution">
    <text evidence="2">The sequence shown here is derived from an EMBL/GenBank/DDBJ whole genome shotgun (WGS) entry which is preliminary data.</text>
</comment>
<evidence type="ECO:0000313" key="3">
    <source>
        <dbReference type="Proteomes" id="UP000729733"/>
    </source>
</evidence>
<keyword evidence="1" id="KW-0472">Membrane</keyword>
<feature type="transmembrane region" description="Helical" evidence="1">
    <location>
        <begin position="20"/>
        <end position="42"/>
    </location>
</feature>
<dbReference type="Proteomes" id="UP000729733">
    <property type="component" value="Unassembled WGS sequence"/>
</dbReference>
<proteinExistence type="predicted"/>
<dbReference type="AlphaFoldDB" id="A0A964FFG1"/>
<keyword evidence="3" id="KW-1185">Reference proteome</keyword>
<reference evidence="2" key="1">
    <citation type="journal article" date="2021" name="Antonie Van Leeuwenhoek">
        <title>Draft genome and description of Waterburya agarophytonicola gen. nov. sp. nov. (Pleurocapsales, Cyanobacteria): a seaweed symbiont.</title>
        <authorList>
            <person name="Bonthond G."/>
            <person name="Shalygin S."/>
            <person name="Bayer T."/>
            <person name="Weinberger F."/>
        </authorList>
    </citation>
    <scope>NUCLEOTIDE SEQUENCE</scope>
    <source>
        <strain evidence="2">KI4</strain>
    </source>
</reference>
<evidence type="ECO:0000256" key="1">
    <source>
        <dbReference type="SAM" id="Phobius"/>
    </source>
</evidence>
<gene>
    <name evidence="2" type="ORF">I4641_00390</name>
</gene>
<keyword evidence="1" id="KW-1133">Transmembrane helix</keyword>